<dbReference type="EMBL" id="VOFY01000429">
    <property type="protein sequence ID" value="KAA8578587.1"/>
    <property type="molecule type" value="Genomic_DNA"/>
</dbReference>
<organism evidence="1 2">
    <name type="scientific">Etheostoma spectabile</name>
    <name type="common">orangethroat darter</name>
    <dbReference type="NCBI Taxonomy" id="54343"/>
    <lineage>
        <taxon>Eukaryota</taxon>
        <taxon>Metazoa</taxon>
        <taxon>Chordata</taxon>
        <taxon>Craniata</taxon>
        <taxon>Vertebrata</taxon>
        <taxon>Euteleostomi</taxon>
        <taxon>Actinopterygii</taxon>
        <taxon>Neopterygii</taxon>
        <taxon>Teleostei</taxon>
        <taxon>Neoteleostei</taxon>
        <taxon>Acanthomorphata</taxon>
        <taxon>Eupercaria</taxon>
        <taxon>Perciformes</taxon>
        <taxon>Percoidei</taxon>
        <taxon>Percidae</taxon>
        <taxon>Etheostomatinae</taxon>
        <taxon>Etheostoma</taxon>
    </lineage>
</organism>
<gene>
    <name evidence="1" type="ORF">FQN60_001065</name>
</gene>
<protein>
    <submittedName>
        <fullName evidence="1">Uncharacterized protein</fullName>
    </submittedName>
</protein>
<accession>A0A5J5CAA9</accession>
<keyword evidence="2" id="KW-1185">Reference proteome</keyword>
<comment type="caution">
    <text evidence="1">The sequence shown here is derived from an EMBL/GenBank/DDBJ whole genome shotgun (WGS) entry which is preliminary data.</text>
</comment>
<dbReference type="Proteomes" id="UP000327493">
    <property type="component" value="Unassembled WGS sequence"/>
</dbReference>
<evidence type="ECO:0000313" key="2">
    <source>
        <dbReference type="Proteomes" id="UP000327493"/>
    </source>
</evidence>
<dbReference type="AlphaFoldDB" id="A0A5J5CAA9"/>
<proteinExistence type="predicted"/>
<name>A0A5J5CAA9_9PERO</name>
<evidence type="ECO:0000313" key="1">
    <source>
        <dbReference type="EMBL" id="KAA8578587.1"/>
    </source>
</evidence>
<reference evidence="1 2" key="1">
    <citation type="submission" date="2019-08" db="EMBL/GenBank/DDBJ databases">
        <title>A chromosome-level genome assembly, high-density linkage maps, and genome scans reveal the genomic architecture of hybrid incompatibilities underlying speciation via character displacement in darters (Percidae: Etheostominae).</title>
        <authorList>
            <person name="Moran R.L."/>
            <person name="Catchen J.M."/>
            <person name="Fuller R.C."/>
        </authorList>
    </citation>
    <scope>NUCLEOTIDE SEQUENCE [LARGE SCALE GENOMIC DNA]</scope>
    <source>
        <strain evidence="1">EspeVRDwgs_2016</strain>
        <tissue evidence="1">Muscle</tissue>
    </source>
</reference>
<sequence>MGRKYSPSYVDIYLPHWEETAFHKLTIKPLLYFLRLRRHLSL</sequence>